<dbReference type="EMBL" id="FXTI01000001">
    <property type="protein sequence ID" value="SMO41085.1"/>
    <property type="molecule type" value="Genomic_DNA"/>
</dbReference>
<evidence type="ECO:0000256" key="2">
    <source>
        <dbReference type="ARBA" id="ARBA00009013"/>
    </source>
</evidence>
<dbReference type="NCBIfam" id="TIGR02886">
    <property type="entry name" value="spore_II_AA"/>
    <property type="match status" value="1"/>
</dbReference>
<feature type="domain" description="STAS" evidence="7">
    <location>
        <begin position="3"/>
        <end position="113"/>
    </location>
</feature>
<dbReference type="InterPro" id="IPR003658">
    <property type="entry name" value="Anti-sigma_ant"/>
</dbReference>
<dbReference type="InterPro" id="IPR014237">
    <property type="entry name" value="Anti-sigma_F_ant"/>
</dbReference>
<dbReference type="AlphaFoldDB" id="A0A521B233"/>
<dbReference type="PANTHER" id="PTHR33495:SF2">
    <property type="entry name" value="ANTI-SIGMA FACTOR ANTAGONIST TM_1081-RELATED"/>
    <property type="match status" value="1"/>
</dbReference>
<dbReference type="SUPFAM" id="SSF52091">
    <property type="entry name" value="SpoIIaa-like"/>
    <property type="match status" value="1"/>
</dbReference>
<keyword evidence="5" id="KW-0749">Sporulation</keyword>
<name>A0A521B233_9BACL</name>
<evidence type="ECO:0000256" key="5">
    <source>
        <dbReference type="ARBA" id="ARBA00022969"/>
    </source>
</evidence>
<comment type="function">
    <text evidence="1">In the phosphorylated form it could act as an anti-anti-sigma factor that counteracts SpoIIAB and thus releases sigma f from inhibition.</text>
</comment>
<dbReference type="GO" id="GO:0030435">
    <property type="term" value="P:sporulation resulting in formation of a cellular spore"/>
    <property type="evidence" value="ECO:0007669"/>
    <property type="project" value="UniProtKB-KW"/>
</dbReference>
<evidence type="ECO:0000313" key="9">
    <source>
        <dbReference type="Proteomes" id="UP000315636"/>
    </source>
</evidence>
<dbReference type="PROSITE" id="PS50801">
    <property type="entry name" value="STAS"/>
    <property type="match status" value="1"/>
</dbReference>
<evidence type="ECO:0000256" key="6">
    <source>
        <dbReference type="RuleBase" id="RU003749"/>
    </source>
</evidence>
<evidence type="ECO:0000256" key="1">
    <source>
        <dbReference type="ARBA" id="ARBA00001976"/>
    </source>
</evidence>
<keyword evidence="9" id="KW-1185">Reference proteome</keyword>
<dbReference type="Proteomes" id="UP000315636">
    <property type="component" value="Unassembled WGS sequence"/>
</dbReference>
<sequence>MSLHVDVSHYHNVLLVRLSGELDHHTATDVRERIDRELSKGIYAHLVLNLSDLTFMDSSGLGVILGRYRQVTQMGGKMVLCSVQPSVYRLFELSGMLKILPFCEDEQRALHVCGVAS</sequence>
<evidence type="ECO:0000259" key="7">
    <source>
        <dbReference type="PROSITE" id="PS50801"/>
    </source>
</evidence>
<proteinExistence type="inferred from homology"/>
<reference evidence="8 9" key="1">
    <citation type="submission" date="2017-05" db="EMBL/GenBank/DDBJ databases">
        <authorList>
            <person name="Varghese N."/>
            <person name="Submissions S."/>
        </authorList>
    </citation>
    <scope>NUCLEOTIDE SEQUENCE [LARGE SCALE GENOMIC DNA]</scope>
    <source>
        <strain evidence="8 9">DSM 45474</strain>
    </source>
</reference>
<gene>
    <name evidence="8" type="ORF">SAMN06264849_101487</name>
</gene>
<dbReference type="GO" id="GO:0045152">
    <property type="term" value="F:antisigma factor binding"/>
    <property type="evidence" value="ECO:0007669"/>
    <property type="project" value="InterPro"/>
</dbReference>
<accession>A0A521B233</accession>
<dbReference type="InterPro" id="IPR036513">
    <property type="entry name" value="STAS_dom_sf"/>
</dbReference>
<organism evidence="8 9">
    <name type="scientific">Melghirimyces algeriensis</name>
    <dbReference type="NCBI Taxonomy" id="910412"/>
    <lineage>
        <taxon>Bacteria</taxon>
        <taxon>Bacillati</taxon>
        <taxon>Bacillota</taxon>
        <taxon>Bacilli</taxon>
        <taxon>Bacillales</taxon>
        <taxon>Thermoactinomycetaceae</taxon>
        <taxon>Melghirimyces</taxon>
    </lineage>
</organism>
<evidence type="ECO:0000313" key="8">
    <source>
        <dbReference type="EMBL" id="SMO41085.1"/>
    </source>
</evidence>
<evidence type="ECO:0000256" key="3">
    <source>
        <dbReference type="ARBA" id="ARBA00020784"/>
    </source>
</evidence>
<dbReference type="RefSeq" id="WP_142504159.1">
    <property type="nucleotide sequence ID" value="NZ_FXTI01000001.1"/>
</dbReference>
<dbReference type="Gene3D" id="3.30.750.24">
    <property type="entry name" value="STAS domain"/>
    <property type="match status" value="1"/>
</dbReference>
<dbReference type="Pfam" id="PF01740">
    <property type="entry name" value="STAS"/>
    <property type="match status" value="1"/>
</dbReference>
<dbReference type="CDD" id="cd07043">
    <property type="entry name" value="STAS_anti-anti-sigma_factors"/>
    <property type="match status" value="1"/>
</dbReference>
<dbReference type="InterPro" id="IPR002645">
    <property type="entry name" value="STAS_dom"/>
</dbReference>
<keyword evidence="4" id="KW-0597">Phosphoprotein</keyword>
<dbReference type="OrthoDB" id="9796601at2"/>
<dbReference type="NCBIfam" id="TIGR00377">
    <property type="entry name" value="ant_ant_sig"/>
    <property type="match status" value="1"/>
</dbReference>
<protein>
    <recommendedName>
        <fullName evidence="3 6">Anti-sigma F factor antagonist</fullName>
    </recommendedName>
    <alternativeName>
        <fullName evidence="6">Stage II sporulation protein</fullName>
    </alternativeName>
</protein>
<comment type="similarity">
    <text evidence="2 6">Belongs to the anti-sigma-factor antagonist family.</text>
</comment>
<dbReference type="GO" id="GO:0043856">
    <property type="term" value="F:anti-sigma factor antagonist activity"/>
    <property type="evidence" value="ECO:0007669"/>
    <property type="project" value="InterPro"/>
</dbReference>
<dbReference type="PANTHER" id="PTHR33495">
    <property type="entry name" value="ANTI-SIGMA FACTOR ANTAGONIST TM_1081-RELATED-RELATED"/>
    <property type="match status" value="1"/>
</dbReference>
<evidence type="ECO:0000256" key="4">
    <source>
        <dbReference type="ARBA" id="ARBA00022553"/>
    </source>
</evidence>